<organism evidence="2 3">
    <name type="scientific">Salibacterium qingdaonense</name>
    <dbReference type="NCBI Taxonomy" id="266892"/>
    <lineage>
        <taxon>Bacteria</taxon>
        <taxon>Bacillati</taxon>
        <taxon>Bacillota</taxon>
        <taxon>Bacilli</taxon>
        <taxon>Bacillales</taxon>
        <taxon>Bacillaceae</taxon>
    </lineage>
</organism>
<evidence type="ECO:0000259" key="1">
    <source>
        <dbReference type="Pfam" id="PF14690"/>
    </source>
</evidence>
<reference evidence="2 3" key="1">
    <citation type="submission" date="2016-10" db="EMBL/GenBank/DDBJ databases">
        <authorList>
            <person name="de Groot N.N."/>
        </authorList>
    </citation>
    <scope>NUCLEOTIDE SEQUENCE [LARGE SCALE GENOMIC DNA]</scope>
    <source>
        <strain evidence="2 3">CGMCC 1.6134</strain>
    </source>
</reference>
<keyword evidence="3" id="KW-1185">Reference proteome</keyword>
<dbReference type="Pfam" id="PF14690">
    <property type="entry name" value="Zn_ribbon_ISL3"/>
    <property type="match status" value="1"/>
</dbReference>
<evidence type="ECO:0000313" key="3">
    <source>
        <dbReference type="Proteomes" id="UP000199668"/>
    </source>
</evidence>
<feature type="domain" description="Transposase IS204/IS1001/IS1096/IS1165 zinc-finger" evidence="1">
    <location>
        <begin position="35"/>
        <end position="79"/>
    </location>
</feature>
<dbReference type="GO" id="GO:0008270">
    <property type="term" value="F:zinc ion binding"/>
    <property type="evidence" value="ECO:0007669"/>
    <property type="project" value="UniProtKB-KW"/>
</dbReference>
<proteinExistence type="predicted"/>
<dbReference type="Proteomes" id="UP000199668">
    <property type="component" value="Unassembled WGS sequence"/>
</dbReference>
<sequence>MHFTMNFPGLEELKVKKTETVGDSFHLQVEMERKAHRCPSCEERTNQIHDYRTQKIQHLKIFERTSYLFYRRRRYACPCGKKFPEKARFVERYQRHTAEWNQALGLRTIQGKNFRYGGSVPYIPFDSHEAV</sequence>
<dbReference type="STRING" id="266892.SAMN04488054_1641"/>
<name>A0A1I4R553_9BACI</name>
<gene>
    <name evidence="2" type="ORF">SAMN04488054_1641</name>
</gene>
<protein>
    <submittedName>
        <fullName evidence="2">Zinc-finger of transposase IS204/IS1001/IS1096/IS1165</fullName>
    </submittedName>
</protein>
<keyword evidence="2" id="KW-0479">Metal-binding</keyword>
<dbReference type="InterPro" id="IPR029261">
    <property type="entry name" value="Transposase_Znf"/>
</dbReference>
<accession>A0A1I4R553</accession>
<evidence type="ECO:0000313" key="2">
    <source>
        <dbReference type="EMBL" id="SFM47434.1"/>
    </source>
</evidence>
<dbReference type="EMBL" id="FOTY01000064">
    <property type="protein sequence ID" value="SFM47434.1"/>
    <property type="molecule type" value="Genomic_DNA"/>
</dbReference>
<keyword evidence="2" id="KW-0862">Zinc</keyword>
<dbReference type="AlphaFoldDB" id="A0A1I4R553"/>
<keyword evidence="2" id="KW-0863">Zinc-finger</keyword>